<proteinExistence type="predicted"/>
<evidence type="ECO:0000313" key="1">
    <source>
        <dbReference type="EMBL" id="CAG8781934.1"/>
    </source>
</evidence>
<feature type="non-terminal residue" evidence="1">
    <location>
        <position position="51"/>
    </location>
</feature>
<organism evidence="1 2">
    <name type="scientific">Dentiscutata erythropus</name>
    <dbReference type="NCBI Taxonomy" id="1348616"/>
    <lineage>
        <taxon>Eukaryota</taxon>
        <taxon>Fungi</taxon>
        <taxon>Fungi incertae sedis</taxon>
        <taxon>Mucoromycota</taxon>
        <taxon>Glomeromycotina</taxon>
        <taxon>Glomeromycetes</taxon>
        <taxon>Diversisporales</taxon>
        <taxon>Gigasporaceae</taxon>
        <taxon>Dentiscutata</taxon>
    </lineage>
</organism>
<keyword evidence="2" id="KW-1185">Reference proteome</keyword>
<protein>
    <submittedName>
        <fullName evidence="1">26085_t:CDS:1</fullName>
    </submittedName>
</protein>
<evidence type="ECO:0000313" key="2">
    <source>
        <dbReference type="Proteomes" id="UP000789405"/>
    </source>
</evidence>
<accession>A0A9N9JH87</accession>
<name>A0A9N9JH87_9GLOM</name>
<reference evidence="1" key="1">
    <citation type="submission" date="2021-06" db="EMBL/GenBank/DDBJ databases">
        <authorList>
            <person name="Kallberg Y."/>
            <person name="Tangrot J."/>
            <person name="Rosling A."/>
        </authorList>
    </citation>
    <scope>NUCLEOTIDE SEQUENCE</scope>
    <source>
        <strain evidence="1">MA453B</strain>
    </source>
</reference>
<dbReference type="AlphaFoldDB" id="A0A9N9JH87"/>
<dbReference type="Proteomes" id="UP000789405">
    <property type="component" value="Unassembled WGS sequence"/>
</dbReference>
<gene>
    <name evidence="1" type="ORF">DERYTH_LOCUS19753</name>
</gene>
<comment type="caution">
    <text evidence="1">The sequence shown here is derived from an EMBL/GenBank/DDBJ whole genome shotgun (WGS) entry which is preliminary data.</text>
</comment>
<dbReference type="EMBL" id="CAJVPY010022141">
    <property type="protein sequence ID" value="CAG8781934.1"/>
    <property type="molecule type" value="Genomic_DNA"/>
</dbReference>
<sequence>MLQISLLGGWRNIVNLHGYLPEVYEDTRKVIMNSLSENLYKCTTLKTLSVK</sequence>